<accession>A0A2R2MP61</accession>
<gene>
    <name evidence="3" type="primary">LOC106182062</name>
</gene>
<evidence type="ECO:0000256" key="1">
    <source>
        <dbReference type="SAM" id="MobiDB-lite"/>
    </source>
</evidence>
<organism evidence="2 3">
    <name type="scientific">Lingula anatina</name>
    <name type="common">Brachiopod</name>
    <name type="synonym">Lingula unguis</name>
    <dbReference type="NCBI Taxonomy" id="7574"/>
    <lineage>
        <taxon>Eukaryota</taxon>
        <taxon>Metazoa</taxon>
        <taxon>Spiralia</taxon>
        <taxon>Lophotrochozoa</taxon>
        <taxon>Brachiopoda</taxon>
        <taxon>Linguliformea</taxon>
        <taxon>Lingulata</taxon>
        <taxon>Lingulida</taxon>
        <taxon>Linguloidea</taxon>
        <taxon>Lingulidae</taxon>
        <taxon>Lingula</taxon>
    </lineage>
</organism>
<evidence type="ECO:0000313" key="2">
    <source>
        <dbReference type="Proteomes" id="UP000085678"/>
    </source>
</evidence>
<dbReference type="OrthoDB" id="5986703at2759"/>
<dbReference type="AlphaFoldDB" id="A0A2R2MP61"/>
<dbReference type="InterPro" id="IPR035983">
    <property type="entry name" value="Hect_E3_ubiquitin_ligase"/>
</dbReference>
<keyword evidence="2" id="KW-1185">Reference proteome</keyword>
<feature type="region of interest" description="Disordered" evidence="1">
    <location>
        <begin position="24"/>
        <end position="46"/>
    </location>
</feature>
<dbReference type="GO" id="GO:0004842">
    <property type="term" value="F:ubiquitin-protein transferase activity"/>
    <property type="evidence" value="ECO:0007669"/>
    <property type="project" value="InterPro"/>
</dbReference>
<proteinExistence type="predicted"/>
<evidence type="ECO:0000313" key="3">
    <source>
        <dbReference type="RefSeq" id="XP_023932020.1"/>
    </source>
</evidence>
<name>A0A2R2MP61_LINAN</name>
<protein>
    <submittedName>
        <fullName evidence="3">Uncharacterized protein LOC106182062 isoform X2</fullName>
    </submittedName>
</protein>
<dbReference type="SUPFAM" id="SSF56204">
    <property type="entry name" value="Hect, E3 ligase catalytic domain"/>
    <property type="match status" value="1"/>
</dbReference>
<dbReference type="RefSeq" id="XP_023932020.1">
    <property type="nucleotide sequence ID" value="XM_024076252.1"/>
</dbReference>
<dbReference type="Gene3D" id="3.30.2410.10">
    <property type="entry name" value="Hect, E3 ligase catalytic domain"/>
    <property type="match status" value="1"/>
</dbReference>
<reference evidence="3" key="1">
    <citation type="submission" date="2025-08" db="UniProtKB">
        <authorList>
            <consortium name="RefSeq"/>
        </authorList>
    </citation>
    <scope>IDENTIFICATION</scope>
    <source>
        <tissue evidence="3">Gonads</tissue>
    </source>
</reference>
<sequence>MYKIMWSVPQCGHLQMMDKEVVTPAETENPSTMPIEMSPAQKSDIQDSQDFLDSPICFEGHYTDGEISFDIPVHSEMPILTEAENATAVVVDDDTMPQNEGPSVVSMAALNDATTEKSPYSVEMIVHMGTSSFFEVMSYFKDPEISDKLITITRILSNGEREIAEDTGGVLRDVLTEFWQTFYQMCTVGREVKVPALRHDLGETEWQAIGRVLLYGFKYTGYWPIKLSKAFLFSVICSNEEEVKSCLLEDFWKFVTKPDMEVLHQAYENYTQVDEDELLDCLETYECRAKPKEDNIRSVILEIAHTQLIQKPTFVGNCMRECLLDAKINPNKIEEIYSNVYPTSRRVIKSFKFPEFMDAMESEVAKHIKRYVKDADGDKLGQFLRYCTGSDLLTVPQISVEFSSLTGFQRRPVAHTCGCVLQLPRLYESYMDFRYEFDNILNQNIWVMDIV</sequence>
<dbReference type="GeneID" id="106182062"/>
<dbReference type="Proteomes" id="UP000085678">
    <property type="component" value="Unplaced"/>
</dbReference>